<name>A0A1H6UES3_9BURK</name>
<reference evidence="2" key="1">
    <citation type="submission" date="2016-10" db="EMBL/GenBank/DDBJ databases">
        <authorList>
            <person name="Varghese N."/>
            <person name="Submissions S."/>
        </authorList>
    </citation>
    <scope>NUCLEOTIDE SEQUENCE [LARGE SCALE GENOMIC DNA]</scope>
    <source>
        <strain evidence="2">LMG 26031</strain>
    </source>
</reference>
<accession>A0A1H6UES3</accession>
<evidence type="ECO:0000313" key="2">
    <source>
        <dbReference type="Proteomes" id="UP000198866"/>
    </source>
</evidence>
<dbReference type="EMBL" id="FNYE01000005">
    <property type="protein sequence ID" value="SEI90819.1"/>
    <property type="molecule type" value="Genomic_DNA"/>
</dbReference>
<proteinExistence type="predicted"/>
<dbReference type="AlphaFoldDB" id="A0A1H6UES3"/>
<organism evidence="1 2">
    <name type="scientific">Paraburkholderia diazotrophica</name>
    <dbReference type="NCBI Taxonomy" id="667676"/>
    <lineage>
        <taxon>Bacteria</taxon>
        <taxon>Pseudomonadati</taxon>
        <taxon>Pseudomonadota</taxon>
        <taxon>Betaproteobacteria</taxon>
        <taxon>Burkholderiales</taxon>
        <taxon>Burkholderiaceae</taxon>
        <taxon>Paraburkholderia</taxon>
    </lineage>
</organism>
<dbReference type="Proteomes" id="UP000198866">
    <property type="component" value="Unassembled WGS sequence"/>
</dbReference>
<gene>
    <name evidence="1" type="ORF">SAMN05192539_100515</name>
</gene>
<evidence type="ECO:0000313" key="1">
    <source>
        <dbReference type="EMBL" id="SEI90819.1"/>
    </source>
</evidence>
<keyword evidence="2" id="KW-1185">Reference proteome</keyword>
<sequence length="276" mass="30177">MQYIARRLDLVAHEDSVHMTDNGARDAEIRVTPVHLVLCTCRPLPRDADTARKADASVDYMTAACGACCRSCDQARSGAARGTGPLPHLRHRACADSACSSSASRPRRAAHALKCLHAPSPKRDRDPLADCADQQMKVSNVMVFRALAMPSSIEGKISSPLSGTSKRVARYNKRTGQQAHRADELRIVAAYRRSTLCSIFFSPVERLASTSTTTGVTTTVSGIVSMRRVQRCSGFGRRAPKSKAVTARTRRCMRVRWRCTASALPVRIVHFLAITI</sequence>
<protein>
    <submittedName>
        <fullName evidence="1">Uncharacterized protein</fullName>
    </submittedName>
</protein>